<reference evidence="6 7" key="1">
    <citation type="submission" date="2020-08" db="EMBL/GenBank/DDBJ databases">
        <title>Sequencing the genomes of 1000 actinobacteria strains.</title>
        <authorList>
            <person name="Klenk H.-P."/>
        </authorList>
    </citation>
    <scope>NUCLEOTIDE SEQUENCE [LARGE SCALE GENOMIC DNA]</scope>
    <source>
        <strain evidence="6 7">DSM 23040</strain>
    </source>
</reference>
<dbReference type="InterPro" id="IPR003339">
    <property type="entry name" value="ABC/ECF_trnsptr_transmembrane"/>
</dbReference>
<proteinExistence type="predicted"/>
<evidence type="ECO:0000313" key="6">
    <source>
        <dbReference type="EMBL" id="MBB3022818.1"/>
    </source>
</evidence>
<comment type="caution">
    <text evidence="6">The sequence shown here is derived from an EMBL/GenBank/DDBJ whole genome shotgun (WGS) entry which is preliminary data.</text>
</comment>
<protein>
    <submittedName>
        <fullName evidence="6">Energy-coupling factor transport system permease protein</fullName>
    </submittedName>
</protein>
<comment type="subcellular location">
    <subcellularLocation>
        <location evidence="1">Membrane</location>
        <topology evidence="1">Multi-pass membrane protein</topology>
    </subcellularLocation>
</comment>
<dbReference type="CDD" id="cd16914">
    <property type="entry name" value="EcfT"/>
    <property type="match status" value="1"/>
</dbReference>
<feature type="transmembrane region" description="Helical" evidence="5">
    <location>
        <begin position="51"/>
        <end position="74"/>
    </location>
</feature>
<accession>A0A839QT46</accession>
<keyword evidence="2 5" id="KW-0812">Transmembrane</keyword>
<dbReference type="EMBL" id="JACHWP010000001">
    <property type="protein sequence ID" value="MBB3022818.1"/>
    <property type="molecule type" value="Genomic_DNA"/>
</dbReference>
<sequence>MTRWHPATEIVALGCALLLVFGLASPLVPAALILVTVLAVAAAPAIRFRSWLVAVALICLPTLLFAMVVQGFFYRGADPIILWDAAIAQFTLQGAAIAVQLWLRLTAMVGLCAAFGLGNDSARLFDGLTRLRVPQPIAYVCAAALGLIPLVRTRTVQMLEARACRGWDTRSWAVRIRLIRTLVPGLFTAVLMGVEQRFDTLTQRGFGAPGQRGVGGGRPTELQDHPDSAASRAVRWILPLGAVAFTAAVMTGLIPLPSAPQLLEVITR</sequence>
<evidence type="ECO:0000256" key="1">
    <source>
        <dbReference type="ARBA" id="ARBA00004141"/>
    </source>
</evidence>
<keyword evidence="7" id="KW-1185">Reference proteome</keyword>
<dbReference type="RefSeq" id="WP_183375150.1">
    <property type="nucleotide sequence ID" value="NZ_CBCSFZ010000022.1"/>
</dbReference>
<feature type="transmembrane region" description="Helical" evidence="5">
    <location>
        <begin position="95"/>
        <end position="117"/>
    </location>
</feature>
<dbReference type="AlphaFoldDB" id="A0A839QT46"/>
<evidence type="ECO:0000256" key="5">
    <source>
        <dbReference type="SAM" id="Phobius"/>
    </source>
</evidence>
<feature type="transmembrane region" description="Helical" evidence="5">
    <location>
        <begin position="174"/>
        <end position="194"/>
    </location>
</feature>
<name>A0A839QT46_9MICO</name>
<gene>
    <name evidence="6" type="ORF">FHX50_001066</name>
</gene>
<evidence type="ECO:0000256" key="4">
    <source>
        <dbReference type="ARBA" id="ARBA00023136"/>
    </source>
</evidence>
<evidence type="ECO:0000256" key="2">
    <source>
        <dbReference type="ARBA" id="ARBA00022692"/>
    </source>
</evidence>
<organism evidence="6 7">
    <name type="scientific">Helcobacillus massiliensis</name>
    <dbReference type="NCBI Taxonomy" id="521392"/>
    <lineage>
        <taxon>Bacteria</taxon>
        <taxon>Bacillati</taxon>
        <taxon>Actinomycetota</taxon>
        <taxon>Actinomycetes</taxon>
        <taxon>Micrococcales</taxon>
        <taxon>Dermabacteraceae</taxon>
        <taxon>Helcobacillus</taxon>
    </lineage>
</organism>
<feature type="transmembrane region" description="Helical" evidence="5">
    <location>
        <begin position="137"/>
        <end position="153"/>
    </location>
</feature>
<keyword evidence="4 5" id="KW-0472">Membrane</keyword>
<feature type="transmembrane region" description="Helical" evidence="5">
    <location>
        <begin position="236"/>
        <end position="256"/>
    </location>
</feature>
<dbReference type="Proteomes" id="UP000568050">
    <property type="component" value="Unassembled WGS sequence"/>
</dbReference>
<evidence type="ECO:0000313" key="7">
    <source>
        <dbReference type="Proteomes" id="UP000568050"/>
    </source>
</evidence>
<dbReference type="Pfam" id="PF02361">
    <property type="entry name" value="CbiQ"/>
    <property type="match status" value="1"/>
</dbReference>
<evidence type="ECO:0000256" key="3">
    <source>
        <dbReference type="ARBA" id="ARBA00022989"/>
    </source>
</evidence>
<keyword evidence="3 5" id="KW-1133">Transmembrane helix</keyword>
<dbReference type="GO" id="GO:0005886">
    <property type="term" value="C:plasma membrane"/>
    <property type="evidence" value="ECO:0007669"/>
    <property type="project" value="UniProtKB-ARBA"/>
</dbReference>